<dbReference type="EMBL" id="CP123374">
    <property type="protein sequence ID" value="WHT96028.1"/>
    <property type="molecule type" value="Genomic_DNA"/>
</dbReference>
<geneLocation type="plasmid" evidence="1 2">
    <name>p15628B_125</name>
</geneLocation>
<protein>
    <submittedName>
        <fullName evidence="1">Uncharacterized protein</fullName>
    </submittedName>
</protein>
<evidence type="ECO:0000313" key="2">
    <source>
        <dbReference type="Proteomes" id="UP000682358"/>
    </source>
</evidence>
<name>A0AAJ6K4X8_PRORE</name>
<keyword evidence="1" id="KW-0614">Plasmid</keyword>
<dbReference type="Proteomes" id="UP000682358">
    <property type="component" value="Plasmid p15628B_125"/>
</dbReference>
<gene>
    <name evidence="1" type="ORF">KOF27_22405</name>
</gene>
<organism evidence="1 2">
    <name type="scientific">Providencia rettgeri</name>
    <dbReference type="NCBI Taxonomy" id="587"/>
    <lineage>
        <taxon>Bacteria</taxon>
        <taxon>Pseudomonadati</taxon>
        <taxon>Pseudomonadota</taxon>
        <taxon>Gammaproteobacteria</taxon>
        <taxon>Enterobacterales</taxon>
        <taxon>Morganellaceae</taxon>
        <taxon>Providencia</taxon>
    </lineage>
</organism>
<evidence type="ECO:0000313" key="1">
    <source>
        <dbReference type="EMBL" id="WHT96028.1"/>
    </source>
</evidence>
<reference evidence="1" key="1">
    <citation type="submission" date="2023-04" db="EMBL/GenBank/DDBJ databases">
        <title>Co-integrate Col3M blaNDM-1-harbouring plasmids in clinical Providencia rettgeri isolates from Argentina.</title>
        <authorList>
            <person name="de Belder D."/>
            <person name="Martino F."/>
            <person name="Tijet N."/>
            <person name="Melano R.G."/>
            <person name="Faccone D."/>
            <person name="de Mendieta J.M."/>
            <person name="Rapoport M."/>
            <person name="Albornoz E."/>
            <person name="Petroni A."/>
            <person name="Tuduri E."/>
            <person name="Derdoy L."/>
            <person name="Cogut S."/>
            <person name="Errecalde L."/>
            <person name="Pasteran F."/>
            <person name="Corso A."/>
            <person name="Gomez S.A."/>
        </authorList>
    </citation>
    <scope>NUCLEOTIDE SEQUENCE</scope>
    <source>
        <strain evidence="1">PreM15628</strain>
        <plasmid evidence="1">p15628B_125</plasmid>
    </source>
</reference>
<proteinExistence type="predicted"/>
<dbReference type="AlphaFoldDB" id="A0AAJ6K4X8"/>
<sequence length="143" mass="15051">MWIRVFWVMGQRLYSGIEPGLSRTPDWPHLHTVGAGSPYTPVHAPVWGAFTGSPNVENGDNRLERSTAAPCSVFNVAQRAGVQLPAGPPLVHCLAALSVNVDLPFASLAASRVLPSSSSVSLIVRCAPPLGLEHSLTSSSSKG</sequence>
<accession>A0AAJ6K4X8</accession>